<dbReference type="Proteomes" id="UP000007392">
    <property type="component" value="Chromosome"/>
</dbReference>
<evidence type="ECO:0000313" key="1">
    <source>
        <dbReference type="EMBL" id="AFH59670.1"/>
    </source>
</evidence>
<gene>
    <name evidence="1" type="ORF">B2K_02835</name>
</gene>
<dbReference type="PATRIC" id="fig|997761.3.peg.569"/>
<dbReference type="EMBL" id="CP003422">
    <property type="protein sequence ID" value="AFH59670.1"/>
    <property type="molecule type" value="Genomic_DNA"/>
</dbReference>
<dbReference type="OrthoDB" id="2620036at2"/>
<dbReference type="AlphaFoldDB" id="I0BBC3"/>
<protein>
    <submittedName>
        <fullName evidence="1">Uncharacterized protein</fullName>
    </submittedName>
</protein>
<reference evidence="1 2" key="1">
    <citation type="submission" date="2013-06" db="EMBL/GenBank/DDBJ databases">
        <title>Complete genome sequence of Paenibacillus mucilaginosus K02.</title>
        <authorList>
            <person name="Xiao B."/>
            <person name="Sun L."/>
            <person name="Xiao L."/>
            <person name="Lian B."/>
        </authorList>
    </citation>
    <scope>NUCLEOTIDE SEQUENCE [LARGE SCALE GENOMIC DNA]</scope>
    <source>
        <strain evidence="1 2">K02</strain>
    </source>
</reference>
<name>I0BBC3_9BACL</name>
<dbReference type="HOGENOM" id="CLU_112760_0_0_9"/>
<organism evidence="1 2">
    <name type="scientific">Paenibacillus mucilaginosus K02</name>
    <dbReference type="NCBI Taxonomy" id="997761"/>
    <lineage>
        <taxon>Bacteria</taxon>
        <taxon>Bacillati</taxon>
        <taxon>Bacillota</taxon>
        <taxon>Bacilli</taxon>
        <taxon>Bacillales</taxon>
        <taxon>Paenibacillaceae</taxon>
        <taxon>Paenibacillus</taxon>
    </lineage>
</organism>
<proteinExistence type="predicted"/>
<dbReference type="KEGG" id="pmw:B2K_02835"/>
<evidence type="ECO:0000313" key="2">
    <source>
        <dbReference type="Proteomes" id="UP000007392"/>
    </source>
</evidence>
<accession>I0BBC3</accession>
<sequence length="190" mass="21503">MVNKMSSFIKKRALPVILALLVLYVYGGNFGKVVILIDQNMSSRPTHEIDENTEIGQTFYAEEDNICGFSFKLATFMRANTGEVKVAIRQVGSDVDIYSANFKADSVKDNEYYDLRFPPIKHSKGKNYYIYIMSLNSPTGKAITTYMNENNVYEKGTLMINGQESTGDLMFRVIYNKTILAKIAQELVTN</sequence>